<dbReference type="NCBIfam" id="NF005932">
    <property type="entry name" value="PRK07956.1"/>
    <property type="match status" value="1"/>
</dbReference>
<dbReference type="PANTHER" id="PTHR23389:SF9">
    <property type="entry name" value="DNA LIGASE"/>
    <property type="match status" value="1"/>
</dbReference>
<dbReference type="Pfam" id="PF01653">
    <property type="entry name" value="DNA_ligase_aden"/>
    <property type="match status" value="1"/>
</dbReference>
<keyword evidence="10" id="KW-0520">NAD</keyword>
<dbReference type="NCBIfam" id="TIGR00575">
    <property type="entry name" value="dnlj"/>
    <property type="match status" value="1"/>
</dbReference>
<dbReference type="SUPFAM" id="SSF50249">
    <property type="entry name" value="Nucleic acid-binding proteins"/>
    <property type="match status" value="1"/>
</dbReference>
<dbReference type="EC" id="6.5.1.2" evidence="2"/>
<dbReference type="Gene3D" id="6.20.10.30">
    <property type="match status" value="1"/>
</dbReference>
<dbReference type="EMBL" id="DRBW01000188">
    <property type="protein sequence ID" value="HDM90544.1"/>
    <property type="molecule type" value="Genomic_DNA"/>
</dbReference>
<evidence type="ECO:0000256" key="2">
    <source>
        <dbReference type="ARBA" id="ARBA00012722"/>
    </source>
</evidence>
<dbReference type="GO" id="GO:0003911">
    <property type="term" value="F:DNA ligase (NAD+) activity"/>
    <property type="evidence" value="ECO:0007669"/>
    <property type="project" value="UniProtKB-EC"/>
</dbReference>
<accession>A0A7C0XBF6</accession>
<dbReference type="InterPro" id="IPR001679">
    <property type="entry name" value="DNA_ligase"/>
</dbReference>
<dbReference type="GO" id="GO:0046872">
    <property type="term" value="F:metal ion binding"/>
    <property type="evidence" value="ECO:0007669"/>
    <property type="project" value="UniProtKB-KW"/>
</dbReference>
<evidence type="ECO:0000256" key="1">
    <source>
        <dbReference type="ARBA" id="ARBA00001946"/>
    </source>
</evidence>
<dbReference type="SUPFAM" id="SSF56091">
    <property type="entry name" value="DNA ligase/mRNA capping enzyme, catalytic domain"/>
    <property type="match status" value="1"/>
</dbReference>
<evidence type="ECO:0000259" key="14">
    <source>
        <dbReference type="SMART" id="SM00532"/>
    </source>
</evidence>
<comment type="cofactor">
    <cofactor evidence="1">
        <name>Mg(2+)</name>
        <dbReference type="ChEBI" id="CHEBI:18420"/>
    </cofactor>
</comment>
<gene>
    <name evidence="15" type="primary">ligA</name>
    <name evidence="15" type="ORF">ENG67_04990</name>
</gene>
<evidence type="ECO:0000256" key="10">
    <source>
        <dbReference type="ARBA" id="ARBA00023027"/>
    </source>
</evidence>
<evidence type="ECO:0000256" key="12">
    <source>
        <dbReference type="ARBA" id="ARBA00034005"/>
    </source>
</evidence>
<protein>
    <recommendedName>
        <fullName evidence="3">DNA ligase</fullName>
        <ecNumber evidence="2">6.5.1.2</ecNumber>
    </recommendedName>
</protein>
<dbReference type="GO" id="GO:0006260">
    <property type="term" value="P:DNA replication"/>
    <property type="evidence" value="ECO:0007669"/>
    <property type="project" value="UniProtKB-KW"/>
</dbReference>
<sequence>MKKLSEEEARKRIEELREQINYHNYRYYVLNDPIISDEEYDELMRELKELEAMFPHLITPDSPTQRVGAPPREEFGTVRHAMPMLSLEDARNPDELREFDRRIKRALGLPEDATIEYVAEPKYDGTSMEVVYENGRFTRAATRGDGVVGEDVTPNARTIKTLPLRLIATDRWPIPARIDVRGEVLMKKKDFEELNRERMERGEPLFANPRNAAAGSLRQLDPNITAQRKLDFVTWGVGLVEGVEFKTHWDVIDALKSYGFKTSFPVRLAKGIEEVIEYYLELQDKRDDFEYELDGIVVKVNSLELWERLGTTARSPRYAFAGKFKPRQKTTRLIDVVYQVGRTGIITPVAVLEPVEVGGVIVSRATLHNFDEVKRKGVMVGDYVLVQRAGDVIPEIVKPIPERRTGKEKPIEPPKRCPVCGAETVREGAYYKCVNIACPAKLKGMLRHMASRRALDIEGLGEKLSQLLVDRGLVKDPADLFYLKK</sequence>
<dbReference type="InterPro" id="IPR012340">
    <property type="entry name" value="NA-bd_OB-fold"/>
</dbReference>
<dbReference type="FunFam" id="2.40.50.140:FF:000012">
    <property type="entry name" value="DNA ligase"/>
    <property type="match status" value="1"/>
</dbReference>
<proteinExistence type="inferred from homology"/>
<dbReference type="GO" id="GO:0006281">
    <property type="term" value="P:DNA repair"/>
    <property type="evidence" value="ECO:0007669"/>
    <property type="project" value="UniProtKB-KW"/>
</dbReference>
<evidence type="ECO:0000256" key="9">
    <source>
        <dbReference type="ARBA" id="ARBA00022842"/>
    </source>
</evidence>
<keyword evidence="7" id="KW-0227">DNA damage</keyword>
<evidence type="ECO:0000256" key="7">
    <source>
        <dbReference type="ARBA" id="ARBA00022763"/>
    </source>
</evidence>
<evidence type="ECO:0000256" key="13">
    <source>
        <dbReference type="ARBA" id="ARBA00060881"/>
    </source>
</evidence>
<dbReference type="InterPro" id="IPR010994">
    <property type="entry name" value="RuvA_2-like"/>
</dbReference>
<evidence type="ECO:0000256" key="5">
    <source>
        <dbReference type="ARBA" id="ARBA00022705"/>
    </source>
</evidence>
<evidence type="ECO:0000313" key="15">
    <source>
        <dbReference type="EMBL" id="HDM90544.1"/>
    </source>
</evidence>
<keyword evidence="8" id="KW-0862">Zinc</keyword>
<keyword evidence="4 15" id="KW-0436">Ligase</keyword>
<dbReference type="Pfam" id="PF22745">
    <property type="entry name" value="Nlig-Ia"/>
    <property type="match status" value="1"/>
</dbReference>
<evidence type="ECO:0000256" key="11">
    <source>
        <dbReference type="ARBA" id="ARBA00023204"/>
    </source>
</evidence>
<keyword evidence="5" id="KW-0235">DNA replication</keyword>
<keyword evidence="6" id="KW-0479">Metal-binding</keyword>
<dbReference type="PROSITE" id="PS01056">
    <property type="entry name" value="DNA_LIGASE_N2"/>
    <property type="match status" value="1"/>
</dbReference>
<feature type="domain" description="NAD-dependent DNA ligase N-terminal" evidence="14">
    <location>
        <begin position="8"/>
        <end position="454"/>
    </location>
</feature>
<reference evidence="15" key="1">
    <citation type="journal article" date="2020" name="mSystems">
        <title>Genome- and Community-Level Interaction Insights into Carbon Utilization and Element Cycling Functions of Hydrothermarchaeota in Hydrothermal Sediment.</title>
        <authorList>
            <person name="Zhou Z."/>
            <person name="Liu Y."/>
            <person name="Xu W."/>
            <person name="Pan J."/>
            <person name="Luo Z.H."/>
            <person name="Li M."/>
        </authorList>
    </citation>
    <scope>NUCLEOTIDE SEQUENCE [LARGE SCALE GENOMIC DNA]</scope>
    <source>
        <strain evidence="15">HyVt-237</strain>
    </source>
</reference>
<keyword evidence="9" id="KW-0460">Magnesium</keyword>
<evidence type="ECO:0000256" key="4">
    <source>
        <dbReference type="ARBA" id="ARBA00022598"/>
    </source>
</evidence>
<dbReference type="FunFam" id="3.30.470.30:FF:000001">
    <property type="entry name" value="DNA ligase"/>
    <property type="match status" value="1"/>
</dbReference>
<dbReference type="Gene3D" id="1.10.150.20">
    <property type="entry name" value="5' to 3' exonuclease, C-terminal subdomain"/>
    <property type="match status" value="1"/>
</dbReference>
<comment type="caution">
    <text evidence="15">The sequence shown here is derived from an EMBL/GenBank/DDBJ whole genome shotgun (WGS) entry which is preliminary data.</text>
</comment>
<dbReference type="InterPro" id="IPR013840">
    <property type="entry name" value="DNAligase_N"/>
</dbReference>
<organism evidence="15">
    <name type="scientific">candidate division WOR-3 bacterium</name>
    <dbReference type="NCBI Taxonomy" id="2052148"/>
    <lineage>
        <taxon>Bacteria</taxon>
        <taxon>Bacteria division WOR-3</taxon>
    </lineage>
</organism>
<evidence type="ECO:0000256" key="8">
    <source>
        <dbReference type="ARBA" id="ARBA00022833"/>
    </source>
</evidence>
<evidence type="ECO:0000256" key="3">
    <source>
        <dbReference type="ARBA" id="ARBA00013308"/>
    </source>
</evidence>
<dbReference type="AlphaFoldDB" id="A0A7C0XBF6"/>
<dbReference type="InterPro" id="IPR033136">
    <property type="entry name" value="DNA_ligase_CS"/>
</dbReference>
<dbReference type="SMART" id="SM00532">
    <property type="entry name" value="LIGANc"/>
    <property type="match status" value="1"/>
</dbReference>
<dbReference type="GO" id="GO:0005829">
    <property type="term" value="C:cytosol"/>
    <property type="evidence" value="ECO:0007669"/>
    <property type="project" value="TreeGrafter"/>
</dbReference>
<comment type="similarity">
    <text evidence="13">Belongs to the NAD-dependent DNA ligase family. LigA subfamily.</text>
</comment>
<dbReference type="FunFam" id="1.10.287.610:FF:000002">
    <property type="entry name" value="DNA ligase"/>
    <property type="match status" value="1"/>
</dbReference>
<dbReference type="CDD" id="cd00114">
    <property type="entry name" value="LIGANc"/>
    <property type="match status" value="1"/>
</dbReference>
<dbReference type="InterPro" id="IPR013839">
    <property type="entry name" value="DNAligase_adenylation"/>
</dbReference>
<evidence type="ECO:0000256" key="6">
    <source>
        <dbReference type="ARBA" id="ARBA00022723"/>
    </source>
</evidence>
<dbReference type="SUPFAM" id="SSF47781">
    <property type="entry name" value="RuvA domain 2-like"/>
    <property type="match status" value="1"/>
</dbReference>
<comment type="catalytic activity">
    <reaction evidence="12">
        <text>NAD(+) + (deoxyribonucleotide)n-3'-hydroxyl + 5'-phospho-(deoxyribonucleotide)m = (deoxyribonucleotide)n+m + AMP + beta-nicotinamide D-nucleotide.</text>
        <dbReference type="EC" id="6.5.1.2"/>
    </reaction>
</comment>
<dbReference type="Gene3D" id="2.40.50.140">
    <property type="entry name" value="Nucleic acid-binding proteins"/>
    <property type="match status" value="1"/>
</dbReference>
<keyword evidence="11" id="KW-0234">DNA repair</keyword>
<dbReference type="Gene3D" id="1.10.287.610">
    <property type="entry name" value="Helix hairpin bin"/>
    <property type="match status" value="1"/>
</dbReference>
<dbReference type="PANTHER" id="PTHR23389">
    <property type="entry name" value="CHROMOSOME TRANSMISSION FIDELITY FACTOR 18"/>
    <property type="match status" value="1"/>
</dbReference>
<dbReference type="InterPro" id="IPR004150">
    <property type="entry name" value="NAD_DNA_ligase_OB"/>
</dbReference>
<dbReference type="Pfam" id="PF03120">
    <property type="entry name" value="OB_DNA_ligase"/>
    <property type="match status" value="1"/>
</dbReference>
<dbReference type="HAMAP" id="MF_01588">
    <property type="entry name" value="DNA_ligase_A"/>
    <property type="match status" value="1"/>
</dbReference>
<dbReference type="Proteomes" id="UP000885931">
    <property type="component" value="Unassembled WGS sequence"/>
</dbReference>
<feature type="non-terminal residue" evidence="15">
    <location>
        <position position="485"/>
    </location>
</feature>
<dbReference type="Gene3D" id="3.30.470.30">
    <property type="entry name" value="DNA ligase/mRNA capping enzyme"/>
    <property type="match status" value="1"/>
</dbReference>
<name>A0A7C0XBF6_UNCW3</name>